<evidence type="ECO:0000256" key="4">
    <source>
        <dbReference type="ARBA" id="ARBA00022801"/>
    </source>
</evidence>
<comment type="cofactor">
    <cofactor evidence="5">
        <name>Mg(2+)</name>
        <dbReference type="ChEBI" id="CHEBI:18420"/>
    </cofactor>
</comment>
<comment type="function">
    <text evidence="5">Toxic component of a toxin-antitoxin (TA) system. An RNase.</text>
</comment>
<dbReference type="CDD" id="cd18683">
    <property type="entry name" value="PIN_VapC-like"/>
    <property type="match status" value="1"/>
</dbReference>
<evidence type="ECO:0000256" key="3">
    <source>
        <dbReference type="ARBA" id="ARBA00022723"/>
    </source>
</evidence>
<feature type="domain" description="PIN" evidence="6">
    <location>
        <begin position="5"/>
        <end position="129"/>
    </location>
</feature>
<dbReference type="InterPro" id="IPR022907">
    <property type="entry name" value="VapC_family"/>
</dbReference>
<keyword evidence="5" id="KW-0800">Toxin</keyword>
<feature type="binding site" evidence="5">
    <location>
        <position position="105"/>
    </location>
    <ligand>
        <name>Mg(2+)</name>
        <dbReference type="ChEBI" id="CHEBI:18420"/>
    </ligand>
</feature>
<dbReference type="Gene3D" id="3.40.50.1010">
    <property type="entry name" value="5'-nuclease"/>
    <property type="match status" value="1"/>
</dbReference>
<evidence type="ECO:0000313" key="8">
    <source>
        <dbReference type="Proteomes" id="UP000032309"/>
    </source>
</evidence>
<feature type="binding site" evidence="5">
    <location>
        <position position="10"/>
    </location>
    <ligand>
        <name>Mg(2+)</name>
        <dbReference type="ChEBI" id="CHEBI:18420"/>
    </ligand>
</feature>
<accession>A0ABQ0JYG3</accession>
<organism evidence="7 8">
    <name type="scientific">Candidatus Brocadia sinica JPN1</name>
    <dbReference type="NCBI Taxonomy" id="1197129"/>
    <lineage>
        <taxon>Bacteria</taxon>
        <taxon>Pseudomonadati</taxon>
        <taxon>Planctomycetota</taxon>
        <taxon>Candidatus Brocadiia</taxon>
        <taxon>Candidatus Brocadiales</taxon>
        <taxon>Candidatus Brocadiaceae</taxon>
        <taxon>Candidatus Brocadia</taxon>
    </lineage>
</organism>
<dbReference type="EC" id="3.1.-.-" evidence="5"/>
<dbReference type="SMART" id="SM00670">
    <property type="entry name" value="PINc"/>
    <property type="match status" value="1"/>
</dbReference>
<keyword evidence="3 5" id="KW-0479">Metal-binding</keyword>
<proteinExistence type="inferred from homology"/>
<evidence type="ECO:0000256" key="5">
    <source>
        <dbReference type="HAMAP-Rule" id="MF_00265"/>
    </source>
</evidence>
<keyword evidence="5" id="KW-0460">Magnesium</keyword>
<dbReference type="EMBL" id="BAFN01000001">
    <property type="protein sequence ID" value="GAN33777.1"/>
    <property type="molecule type" value="Genomic_DNA"/>
</dbReference>
<dbReference type="InterPro" id="IPR052106">
    <property type="entry name" value="PINc/VapC_TA"/>
</dbReference>
<dbReference type="PANTHER" id="PTHR38826">
    <property type="entry name" value="RIBONUCLEASE VAPC13"/>
    <property type="match status" value="1"/>
</dbReference>
<evidence type="ECO:0000256" key="1">
    <source>
        <dbReference type="ARBA" id="ARBA00022649"/>
    </source>
</evidence>
<keyword evidence="1 5" id="KW-1277">Toxin-antitoxin system</keyword>
<dbReference type="InterPro" id="IPR029060">
    <property type="entry name" value="PIN-like_dom_sf"/>
</dbReference>
<comment type="caution">
    <text evidence="7">The sequence shown here is derived from an EMBL/GenBank/DDBJ whole genome shotgun (WGS) entry which is preliminary data.</text>
</comment>
<keyword evidence="2 5" id="KW-0540">Nuclease</keyword>
<dbReference type="PANTHER" id="PTHR38826:SF5">
    <property type="entry name" value="RIBONUCLEASE VAPC13"/>
    <property type="match status" value="1"/>
</dbReference>
<comment type="similarity">
    <text evidence="5">Belongs to the PINc/VapC protein family.</text>
</comment>
<protein>
    <recommendedName>
        <fullName evidence="5">Ribonuclease VapC</fullName>
        <shortName evidence="5">RNase VapC</shortName>
        <ecNumber evidence="5">3.1.-.-</ecNumber>
    </recommendedName>
    <alternativeName>
        <fullName evidence="5">Toxin VapC</fullName>
    </alternativeName>
</protein>
<evidence type="ECO:0000256" key="2">
    <source>
        <dbReference type="ARBA" id="ARBA00022722"/>
    </source>
</evidence>
<dbReference type="SUPFAM" id="SSF88723">
    <property type="entry name" value="PIN domain-like"/>
    <property type="match status" value="1"/>
</dbReference>
<name>A0ABQ0JYG3_9BACT</name>
<keyword evidence="8" id="KW-1185">Reference proteome</keyword>
<evidence type="ECO:0000259" key="6">
    <source>
        <dbReference type="SMART" id="SM00670"/>
    </source>
</evidence>
<evidence type="ECO:0000313" key="7">
    <source>
        <dbReference type="EMBL" id="GAN33777.1"/>
    </source>
</evidence>
<dbReference type="Pfam" id="PF01850">
    <property type="entry name" value="PIN"/>
    <property type="match status" value="1"/>
</dbReference>
<dbReference type="Proteomes" id="UP000032309">
    <property type="component" value="Unassembled WGS sequence"/>
</dbReference>
<gene>
    <name evidence="5" type="primary">vapC</name>
    <name evidence="7" type="ORF">BROSI_A2311</name>
</gene>
<keyword evidence="4 5" id="KW-0378">Hydrolase</keyword>
<reference evidence="8" key="1">
    <citation type="journal article" date="2015" name="Genome Announc.">
        <title>Draft Genome Sequence of an Anaerobic Ammonium-Oxidizing Bacterium, "Candidatus Brocadia sinica".</title>
        <authorList>
            <person name="Oshiki M."/>
            <person name="Shinyako-Hata K."/>
            <person name="Satoh H."/>
            <person name="Okabe S."/>
        </authorList>
    </citation>
    <scope>NUCLEOTIDE SEQUENCE [LARGE SCALE GENOMIC DNA]</scope>
    <source>
        <strain evidence="8">JPN1</strain>
    </source>
</reference>
<dbReference type="RefSeq" id="WP_052563861.1">
    <property type="nucleotide sequence ID" value="NZ_BAFN01000001.1"/>
</dbReference>
<dbReference type="HAMAP" id="MF_00265">
    <property type="entry name" value="VapC_Nob1"/>
    <property type="match status" value="1"/>
</dbReference>
<dbReference type="InterPro" id="IPR002716">
    <property type="entry name" value="PIN_dom"/>
</dbReference>
<sequence length="139" mass="16001">MERTEKVVIDTNLLVRYLINDDQKKAEAVDNLLDKAMKGEVRIVVPSVVIAELVWVLESFYQMKADTILELVEAIVNTTGLDVTDKLTVISALRLYKNRNIDFIDAWIIEFAKERGIKTIYTFDKKHFRDIEGIEVAIL</sequence>